<proteinExistence type="predicted"/>
<feature type="chain" id="PRO_5035154456" evidence="3">
    <location>
        <begin position="27"/>
        <end position="301"/>
    </location>
</feature>
<sequence length="301" mass="32778">MTVATIRFFGLTLVLAGLGVPPTHLATAQPPQSEYRARPKPRSSSGGQRQTPSQKASNTLLPFFDQTHNPVSVGVPKNRKVDITPPPPPLNAFDQKVLATCGAFGSQVSAIALRRLFSQSPEVVQNIKAAVGGELFAGRRSDDQFRDDLVSIWTGRKGFEHIFCGEIRGAKQIGGLHFRGRYLQLQSEGIGGRLANNLRAEEVLDGAIYTLGVEVRQGNRVIRDDKKGYSYVSDAEELLTQASQAFKGFSSKSSGKEACLFTVVEPDAQQPFKAVFVKTERAIVTFYPDATPKPGEPTCDR</sequence>
<feature type="signal peptide" evidence="3">
    <location>
        <begin position="1"/>
        <end position="26"/>
    </location>
</feature>
<evidence type="ECO:0000256" key="3">
    <source>
        <dbReference type="SAM" id="SignalP"/>
    </source>
</evidence>
<dbReference type="SUPFAM" id="SSF142877">
    <property type="entry name" value="EndoU-like"/>
    <property type="match status" value="1"/>
</dbReference>
<feature type="region of interest" description="Disordered" evidence="2">
    <location>
        <begin position="22"/>
        <end position="85"/>
    </location>
</feature>
<evidence type="ECO:0000313" key="5">
    <source>
        <dbReference type="EMBL" id="NDJ17806.1"/>
    </source>
</evidence>
<dbReference type="InterPro" id="IPR029501">
    <property type="entry name" value="EndoU_bac"/>
</dbReference>
<feature type="compositionally biased region" description="Polar residues" evidence="2">
    <location>
        <begin position="42"/>
        <end position="70"/>
    </location>
</feature>
<comment type="caution">
    <text evidence="5">The sequence shown here is derived from an EMBL/GenBank/DDBJ whole genome shotgun (WGS) entry which is preliminary data.</text>
</comment>
<name>A0A8J7Z429_9CYAN</name>
<keyword evidence="1" id="KW-0378">Hydrolase</keyword>
<dbReference type="AlphaFoldDB" id="A0A8J7Z429"/>
<dbReference type="EMBL" id="WVIE01000010">
    <property type="protein sequence ID" value="NDJ17806.1"/>
    <property type="molecule type" value="Genomic_DNA"/>
</dbReference>
<gene>
    <name evidence="5" type="ORF">GS601_10960</name>
</gene>
<keyword evidence="3" id="KW-0732">Signal</keyword>
<dbReference type="GO" id="GO:0016787">
    <property type="term" value="F:hydrolase activity"/>
    <property type="evidence" value="ECO:0007669"/>
    <property type="project" value="UniProtKB-KW"/>
</dbReference>
<evidence type="ECO:0000256" key="2">
    <source>
        <dbReference type="SAM" id="MobiDB-lite"/>
    </source>
</evidence>
<dbReference type="Proteomes" id="UP000646053">
    <property type="component" value="Unassembled WGS sequence"/>
</dbReference>
<reference evidence="5" key="1">
    <citation type="submission" date="2019-12" db="EMBL/GenBank/DDBJ databases">
        <title>High-Quality draft genome sequences of three cyanobacteria isolated from the limestone walls of the Old Cathedral of Coimbra.</title>
        <authorList>
            <person name="Tiago I."/>
            <person name="Soares F."/>
            <person name="Portugal A."/>
        </authorList>
    </citation>
    <scope>NUCLEOTIDE SEQUENCE</scope>
    <source>
        <strain evidence="5">A</strain>
    </source>
</reference>
<dbReference type="InterPro" id="IPR037227">
    <property type="entry name" value="EndoU-like"/>
</dbReference>
<evidence type="ECO:0000256" key="1">
    <source>
        <dbReference type="ARBA" id="ARBA00022801"/>
    </source>
</evidence>
<protein>
    <submittedName>
        <fullName evidence="5">Endonuclease</fullName>
    </submittedName>
</protein>
<feature type="domain" description="Bacterial EndoU nuclease" evidence="4">
    <location>
        <begin position="156"/>
        <end position="290"/>
    </location>
</feature>
<dbReference type="GO" id="GO:0004519">
    <property type="term" value="F:endonuclease activity"/>
    <property type="evidence" value="ECO:0007669"/>
    <property type="project" value="UniProtKB-KW"/>
</dbReference>
<evidence type="ECO:0000259" key="4">
    <source>
        <dbReference type="Pfam" id="PF14436"/>
    </source>
</evidence>
<organism evidence="5 6">
    <name type="scientific">Myxacorys almedinensis A</name>
    <dbReference type="NCBI Taxonomy" id="2690445"/>
    <lineage>
        <taxon>Bacteria</taxon>
        <taxon>Bacillati</taxon>
        <taxon>Cyanobacteriota</taxon>
        <taxon>Cyanophyceae</taxon>
        <taxon>Leptolyngbyales</taxon>
        <taxon>Leptolyngbyaceae</taxon>
        <taxon>Myxacorys</taxon>
        <taxon>Myxacorys almedinensis</taxon>
    </lineage>
</organism>
<accession>A0A8J7Z429</accession>
<dbReference type="RefSeq" id="WP_162423313.1">
    <property type="nucleotide sequence ID" value="NZ_WVIE01000010.1"/>
</dbReference>
<dbReference type="Pfam" id="PF14436">
    <property type="entry name" value="EndoU_bacteria"/>
    <property type="match status" value="1"/>
</dbReference>
<evidence type="ECO:0000313" key="6">
    <source>
        <dbReference type="Proteomes" id="UP000646053"/>
    </source>
</evidence>
<keyword evidence="5" id="KW-0255">Endonuclease</keyword>
<dbReference type="GO" id="GO:0004540">
    <property type="term" value="F:RNA nuclease activity"/>
    <property type="evidence" value="ECO:0007669"/>
    <property type="project" value="UniProtKB-ARBA"/>
</dbReference>
<keyword evidence="5" id="KW-0540">Nuclease</keyword>
<keyword evidence="6" id="KW-1185">Reference proteome</keyword>